<comment type="caution">
    <text evidence="1">The sequence shown here is derived from an EMBL/GenBank/DDBJ whole genome shotgun (WGS) entry which is preliminary data.</text>
</comment>
<sequence length="57" mass="6500">MLKSTPLQNPCLLLDPPKMPRTPSVCRVMVTKEDKYIFNTVYAVAKEECLQKKSIVC</sequence>
<protein>
    <submittedName>
        <fullName evidence="1">Uncharacterized protein</fullName>
    </submittedName>
</protein>
<dbReference type="EMBL" id="JAIWYP010000001">
    <property type="protein sequence ID" value="KAH3885689.1"/>
    <property type="molecule type" value="Genomic_DNA"/>
</dbReference>
<evidence type="ECO:0000313" key="1">
    <source>
        <dbReference type="EMBL" id="KAH3885689.1"/>
    </source>
</evidence>
<keyword evidence="2" id="KW-1185">Reference proteome</keyword>
<name>A0A9D4RYF3_DREPO</name>
<dbReference type="AlphaFoldDB" id="A0A9D4RYF3"/>
<organism evidence="1 2">
    <name type="scientific">Dreissena polymorpha</name>
    <name type="common">Zebra mussel</name>
    <name type="synonym">Mytilus polymorpha</name>
    <dbReference type="NCBI Taxonomy" id="45954"/>
    <lineage>
        <taxon>Eukaryota</taxon>
        <taxon>Metazoa</taxon>
        <taxon>Spiralia</taxon>
        <taxon>Lophotrochozoa</taxon>
        <taxon>Mollusca</taxon>
        <taxon>Bivalvia</taxon>
        <taxon>Autobranchia</taxon>
        <taxon>Heteroconchia</taxon>
        <taxon>Euheterodonta</taxon>
        <taxon>Imparidentia</taxon>
        <taxon>Neoheterodontei</taxon>
        <taxon>Myida</taxon>
        <taxon>Dreissenoidea</taxon>
        <taxon>Dreissenidae</taxon>
        <taxon>Dreissena</taxon>
    </lineage>
</organism>
<reference evidence="1" key="2">
    <citation type="submission" date="2020-11" db="EMBL/GenBank/DDBJ databases">
        <authorList>
            <person name="McCartney M.A."/>
            <person name="Auch B."/>
            <person name="Kono T."/>
            <person name="Mallez S."/>
            <person name="Becker A."/>
            <person name="Gohl D.M."/>
            <person name="Silverstein K.A.T."/>
            <person name="Koren S."/>
            <person name="Bechman K.B."/>
            <person name="Herman A."/>
            <person name="Abrahante J.E."/>
            <person name="Garbe J."/>
        </authorList>
    </citation>
    <scope>NUCLEOTIDE SEQUENCE</scope>
    <source>
        <strain evidence="1">Duluth1</strain>
        <tissue evidence="1">Whole animal</tissue>
    </source>
</reference>
<reference evidence="1" key="1">
    <citation type="journal article" date="2019" name="bioRxiv">
        <title>The Genome of the Zebra Mussel, Dreissena polymorpha: A Resource for Invasive Species Research.</title>
        <authorList>
            <person name="McCartney M.A."/>
            <person name="Auch B."/>
            <person name="Kono T."/>
            <person name="Mallez S."/>
            <person name="Zhang Y."/>
            <person name="Obille A."/>
            <person name="Becker A."/>
            <person name="Abrahante J.E."/>
            <person name="Garbe J."/>
            <person name="Badalamenti J.P."/>
            <person name="Herman A."/>
            <person name="Mangelson H."/>
            <person name="Liachko I."/>
            <person name="Sullivan S."/>
            <person name="Sone E.D."/>
            <person name="Koren S."/>
            <person name="Silverstein K.A.T."/>
            <person name="Beckman K.B."/>
            <person name="Gohl D.M."/>
        </authorList>
    </citation>
    <scope>NUCLEOTIDE SEQUENCE</scope>
    <source>
        <strain evidence="1">Duluth1</strain>
        <tissue evidence="1">Whole animal</tissue>
    </source>
</reference>
<accession>A0A9D4RYF3</accession>
<gene>
    <name evidence="1" type="ORF">DPMN_009685</name>
</gene>
<proteinExistence type="predicted"/>
<evidence type="ECO:0000313" key="2">
    <source>
        <dbReference type="Proteomes" id="UP000828390"/>
    </source>
</evidence>
<dbReference type="Proteomes" id="UP000828390">
    <property type="component" value="Unassembled WGS sequence"/>
</dbReference>